<protein>
    <recommendedName>
        <fullName evidence="6">Peptidase S8/S53 domain-containing protein</fullName>
    </recommendedName>
</protein>
<evidence type="ECO:0000256" key="1">
    <source>
        <dbReference type="ARBA" id="ARBA00011073"/>
    </source>
</evidence>
<dbReference type="Gene3D" id="3.40.50.200">
    <property type="entry name" value="Peptidase S8/S53 domain"/>
    <property type="match status" value="2"/>
</dbReference>
<dbReference type="InterPro" id="IPR013783">
    <property type="entry name" value="Ig-like_fold"/>
</dbReference>
<evidence type="ECO:0000256" key="2">
    <source>
        <dbReference type="ARBA" id="ARBA00022670"/>
    </source>
</evidence>
<feature type="domain" description="Peptidase S8/S53" evidence="6">
    <location>
        <begin position="451"/>
        <end position="593"/>
    </location>
</feature>
<dbReference type="PANTHER" id="PTHR43806">
    <property type="entry name" value="PEPTIDASE S8"/>
    <property type="match status" value="1"/>
</dbReference>
<feature type="chain" id="PRO_5046769386" description="Peptidase S8/S53 domain-containing protein" evidence="5">
    <location>
        <begin position="26"/>
        <end position="1235"/>
    </location>
</feature>
<keyword evidence="4" id="KW-0720">Serine protease</keyword>
<dbReference type="PROSITE" id="PS00138">
    <property type="entry name" value="SUBTILASE_SER"/>
    <property type="match status" value="1"/>
</dbReference>
<keyword evidence="2" id="KW-0645">Protease</keyword>
<organism evidence="7 8">
    <name type="scientific">Emticicia aquatica</name>
    <dbReference type="NCBI Taxonomy" id="1681835"/>
    <lineage>
        <taxon>Bacteria</taxon>
        <taxon>Pseudomonadati</taxon>
        <taxon>Bacteroidota</taxon>
        <taxon>Cytophagia</taxon>
        <taxon>Cytophagales</taxon>
        <taxon>Leadbetterellaceae</taxon>
        <taxon>Emticicia</taxon>
    </lineage>
</organism>
<keyword evidence="8" id="KW-1185">Reference proteome</keyword>
<dbReference type="NCBIfam" id="NF045639">
    <property type="entry name" value="GCX_COOH"/>
    <property type="match status" value="1"/>
</dbReference>
<dbReference type="InterPro" id="IPR000209">
    <property type="entry name" value="Peptidase_S8/S53_dom"/>
</dbReference>
<accession>A0ABN8EZT0</accession>
<gene>
    <name evidence="7" type="ORF">EMA8858_03604</name>
</gene>
<dbReference type="Gene3D" id="2.60.120.260">
    <property type="entry name" value="Galactose-binding domain-like"/>
    <property type="match status" value="1"/>
</dbReference>
<dbReference type="CDD" id="cd05562">
    <property type="entry name" value="Peptidases_S53_like"/>
    <property type="match status" value="1"/>
</dbReference>
<dbReference type="SUPFAM" id="SSF52743">
    <property type="entry name" value="Subtilisin-like"/>
    <property type="match status" value="1"/>
</dbReference>
<keyword evidence="5" id="KW-0732">Signal</keyword>
<dbReference type="Proteomes" id="UP000837932">
    <property type="component" value="Unassembled WGS sequence"/>
</dbReference>
<comment type="caution">
    <text evidence="7">The sequence shown here is derived from an EMBL/GenBank/DDBJ whole genome shotgun (WGS) entry which is preliminary data.</text>
</comment>
<feature type="signal peptide" evidence="5">
    <location>
        <begin position="1"/>
        <end position="25"/>
    </location>
</feature>
<name>A0ABN8EZT0_9BACT</name>
<evidence type="ECO:0000256" key="5">
    <source>
        <dbReference type="SAM" id="SignalP"/>
    </source>
</evidence>
<dbReference type="InterPro" id="IPR034075">
    <property type="entry name" value="Glr3161-like_dom"/>
</dbReference>
<reference evidence="7" key="1">
    <citation type="submission" date="2021-12" db="EMBL/GenBank/DDBJ databases">
        <authorList>
            <person name="Rodrigo-Torres L."/>
            <person name="Arahal R. D."/>
            <person name="Lucena T."/>
        </authorList>
    </citation>
    <scope>NUCLEOTIDE SEQUENCE</scope>
    <source>
        <strain evidence="7">CECT 8858</strain>
    </source>
</reference>
<dbReference type="InterPro" id="IPR050131">
    <property type="entry name" value="Peptidase_S8_subtilisin-like"/>
</dbReference>
<dbReference type="RefSeq" id="WP_238808197.1">
    <property type="nucleotide sequence ID" value="NZ_CAKLPY010000003.1"/>
</dbReference>
<sequence>MKKQFLLFAWGVVFCCLSFVGNAQKIVSSLNQNTKNPKLKLGLSAVVDGVNLLQAPNNTFNILNYSLFSFKDNNQKILVNVIVNNAGSKKELTNVGAEIIATHETTITCWLEINKILGLTSSKSINWMQPVLKPIHNSGPVLSQGDAAQRSNIARQLTGLNGTGVKIGVLSDSYDHLNGASTSITAGELPGTGNPNGFTVPVTVLSDLNDGTGDDEGRAMLEIIHDVAPGAKLYFYTAFNSDIDFANGIRALADAGCKVIVDDVIYFNEPYFQDGVIAQAVDYAVNVKGATYFSSAGNQFHYSYEAPFQASTFEPFGDGAIAHNFGTVANPVYFLPVTAGSRGLLMAFQWDEPYLSVGNGSPGSASDLDIYVLTTTDEINYTIEAASFDANIGGDPFEILSTSSTGKKYIMITKFRGTNPSNIKFVDYARLAWTDTPADIIGIKAGTTIGHANAKGAIAVGAASYDKTPAYGVNSPILESFSSRGGTPIYLTTAGGRLATPDDRLKPEIVAPDRANTSFFIAGYDYEPDGIPNFAGTSAAAPHAAAVAGLMLQGNPSLTTSAIKTALIASCVDMDDPTTPVFDTGFDYASGAGLIKADAAVLATLNPNCPSTTITVTRSLIFCEGDSVIFDATTAAGYTFQWKLDGNNIDGATQARLIAKTSGTYNVEITNINCTLPSLSFDVTQKLAVSVPTTVNRTIALGDIVITGNGLQASSFCPEQQSASYTGPTIGYDGNTKSGPDPTVTLAALNGIIKFVTVSVKWRKRNGGTINDCGTAGGNSYPYNNEVSFKIVAPDNTIINLLNAETYNVGTVSSGLVTTVFDDGGTQIGLTPSSGIFKPAQKLSTLIGKNPNGIWKLLANDNGRLDPLCVESFTINIYTDASSGASSITWWDAPSGGNQVGTGSEYIPTNTNIGTYTYYAEASCIGSNLPCPTSFRKAAILTIVPCLNVEFDYVKAGNPFNYKFPLSNNMVIAQVPYETSILVKPICNAVTIESFRMKLQGPTPFENYETTENLAFFSLFNNTGDYILGRNLPVGNYALTITGYSQDNALGSILYGPTVVNFSIVANSATISTPTFTKTSPCVGSSFDVNFTAIGSFALNNQFQVQLSDPFASFDNPIVIGSSSSIGIIPSTIPVSIIEGTGYKIRVVSTNPVIDGNSNGTTLNLGNLDLTLASPSDDYLSGTTTKSANRRIVATNKIVSSAKVNYQAGSAILLNAGFQTDSNSVFKAEIKGCEN</sequence>
<keyword evidence="3" id="KW-0378">Hydrolase</keyword>
<evidence type="ECO:0000259" key="6">
    <source>
        <dbReference type="Pfam" id="PF00082"/>
    </source>
</evidence>
<dbReference type="Pfam" id="PF00082">
    <property type="entry name" value="Peptidase_S8"/>
    <property type="match status" value="1"/>
</dbReference>
<evidence type="ECO:0000313" key="8">
    <source>
        <dbReference type="Proteomes" id="UP000837932"/>
    </source>
</evidence>
<dbReference type="EMBL" id="CAKLPY010000003">
    <property type="protein sequence ID" value="CAH0997471.1"/>
    <property type="molecule type" value="Genomic_DNA"/>
</dbReference>
<dbReference type="PANTHER" id="PTHR43806:SF11">
    <property type="entry name" value="CEREVISIN-RELATED"/>
    <property type="match status" value="1"/>
</dbReference>
<evidence type="ECO:0000313" key="7">
    <source>
        <dbReference type="EMBL" id="CAH0997471.1"/>
    </source>
</evidence>
<evidence type="ECO:0000256" key="4">
    <source>
        <dbReference type="ARBA" id="ARBA00022825"/>
    </source>
</evidence>
<dbReference type="InterPro" id="IPR023828">
    <property type="entry name" value="Peptidase_S8_Ser-AS"/>
</dbReference>
<dbReference type="InterPro" id="IPR055015">
    <property type="entry name" value="GCX_COOH"/>
</dbReference>
<dbReference type="InterPro" id="IPR008979">
    <property type="entry name" value="Galactose-bd-like_sf"/>
</dbReference>
<proteinExistence type="inferred from homology"/>
<dbReference type="SUPFAM" id="SSF49785">
    <property type="entry name" value="Galactose-binding domain-like"/>
    <property type="match status" value="1"/>
</dbReference>
<comment type="similarity">
    <text evidence="1">Belongs to the peptidase S8 family.</text>
</comment>
<dbReference type="Gene3D" id="2.60.40.10">
    <property type="entry name" value="Immunoglobulins"/>
    <property type="match status" value="1"/>
</dbReference>
<dbReference type="InterPro" id="IPR036852">
    <property type="entry name" value="Peptidase_S8/S53_dom_sf"/>
</dbReference>
<evidence type="ECO:0000256" key="3">
    <source>
        <dbReference type="ARBA" id="ARBA00022801"/>
    </source>
</evidence>